<comment type="caution">
    <text evidence="2">The sequence shown here is derived from an EMBL/GenBank/DDBJ whole genome shotgun (WGS) entry which is preliminary data.</text>
</comment>
<dbReference type="AlphaFoldDB" id="A0A6A0AWG0"/>
<keyword evidence="1" id="KW-0472">Membrane</keyword>
<dbReference type="EMBL" id="BLLG01000005">
    <property type="protein sequence ID" value="GFH35917.1"/>
    <property type="molecule type" value="Genomic_DNA"/>
</dbReference>
<dbReference type="Proteomes" id="UP000484988">
    <property type="component" value="Unassembled WGS sequence"/>
</dbReference>
<protein>
    <submittedName>
        <fullName evidence="2">Uncharacterized protein</fullName>
    </submittedName>
</protein>
<keyword evidence="1" id="KW-0812">Transmembrane</keyword>
<sequence length="49" mass="5343">MGEAARKWLGRRKEGLYLIMVAGVVSAVTAEADDRSRRRVGVGNGRAQQ</sequence>
<keyword evidence="1" id="KW-1133">Transmembrane helix</keyword>
<name>A0A6A0AWG0_9ACTN</name>
<accession>A0A6A0AWG0</accession>
<reference evidence="2 3" key="1">
    <citation type="submission" date="2020-02" db="EMBL/GenBank/DDBJ databases">
        <title>Whole Genome Shotgun Sequence of Streptomyces sp. strain CWH03.</title>
        <authorList>
            <person name="Dohra H."/>
            <person name="Kodani S."/>
            <person name="Yamamura H."/>
        </authorList>
    </citation>
    <scope>NUCLEOTIDE SEQUENCE [LARGE SCALE GENOMIC DNA]</scope>
    <source>
        <strain evidence="2 3">CWH03</strain>
    </source>
</reference>
<gene>
    <name evidence="2" type="ORF">SCWH03_21390</name>
</gene>
<keyword evidence="3" id="KW-1185">Reference proteome</keyword>
<evidence type="ECO:0000256" key="1">
    <source>
        <dbReference type="SAM" id="Phobius"/>
    </source>
</evidence>
<evidence type="ECO:0000313" key="3">
    <source>
        <dbReference type="Proteomes" id="UP000484988"/>
    </source>
</evidence>
<organism evidence="2 3">
    <name type="scientific">Streptomyces pacificus</name>
    <dbReference type="NCBI Taxonomy" id="2705029"/>
    <lineage>
        <taxon>Bacteria</taxon>
        <taxon>Bacillati</taxon>
        <taxon>Actinomycetota</taxon>
        <taxon>Actinomycetes</taxon>
        <taxon>Kitasatosporales</taxon>
        <taxon>Streptomycetaceae</taxon>
        <taxon>Streptomyces</taxon>
    </lineage>
</organism>
<evidence type="ECO:0000313" key="2">
    <source>
        <dbReference type="EMBL" id="GFH35917.1"/>
    </source>
</evidence>
<proteinExistence type="predicted"/>
<feature type="transmembrane region" description="Helical" evidence="1">
    <location>
        <begin position="15"/>
        <end position="32"/>
    </location>
</feature>
<dbReference type="RefSeq" id="WP_173263864.1">
    <property type="nucleotide sequence ID" value="NZ_BLLG01000005.1"/>
</dbReference>